<evidence type="ECO:0000259" key="4">
    <source>
        <dbReference type="PROSITE" id="PS51635"/>
    </source>
</evidence>
<dbReference type="InterPro" id="IPR002641">
    <property type="entry name" value="PNPLA_dom"/>
</dbReference>
<evidence type="ECO:0000256" key="1">
    <source>
        <dbReference type="ARBA" id="ARBA00023098"/>
    </source>
</evidence>
<feature type="domain" description="PNPLA" evidence="4">
    <location>
        <begin position="11"/>
        <end position="284"/>
    </location>
</feature>
<keyword evidence="3" id="KW-0812">Transmembrane</keyword>
<feature type="active site" description="Proton acceptor" evidence="2">
    <location>
        <position position="271"/>
    </location>
</feature>
<evidence type="ECO:0000313" key="6">
    <source>
        <dbReference type="Proteomes" id="UP000621386"/>
    </source>
</evidence>
<dbReference type="Gene3D" id="3.40.1090.10">
    <property type="entry name" value="Cytosolic phospholipase A2 catalytic domain"/>
    <property type="match status" value="2"/>
</dbReference>
<organism evidence="5 6">
    <name type="scientific">Streptomyces musisoli</name>
    <dbReference type="NCBI Taxonomy" id="2802280"/>
    <lineage>
        <taxon>Bacteria</taxon>
        <taxon>Bacillati</taxon>
        <taxon>Actinomycetota</taxon>
        <taxon>Actinomycetes</taxon>
        <taxon>Kitasatosporales</taxon>
        <taxon>Streptomycetaceae</taxon>
        <taxon>Streptomyces</taxon>
    </lineage>
</organism>
<evidence type="ECO:0000313" key="5">
    <source>
        <dbReference type="EMBL" id="MBL1109346.1"/>
    </source>
</evidence>
<dbReference type="Pfam" id="PF11856">
    <property type="entry name" value="DUF3376"/>
    <property type="match status" value="1"/>
</dbReference>
<dbReference type="InterPro" id="IPR024282">
    <property type="entry name" value="DUF3376"/>
</dbReference>
<dbReference type="NCBIfam" id="TIGR03607">
    <property type="entry name" value="patatin-like protein"/>
    <property type="match status" value="1"/>
</dbReference>
<feature type="active site" description="Nucleophile" evidence="2">
    <location>
        <position position="79"/>
    </location>
</feature>
<evidence type="ECO:0000256" key="2">
    <source>
        <dbReference type="PROSITE-ProRule" id="PRU01161"/>
    </source>
</evidence>
<feature type="transmembrane region" description="Helical" evidence="3">
    <location>
        <begin position="817"/>
        <end position="835"/>
    </location>
</feature>
<keyword evidence="3" id="KW-1133">Transmembrane helix</keyword>
<dbReference type="InterPro" id="IPR019894">
    <property type="entry name" value="Patatin-related_protein"/>
</dbReference>
<name>A0ABS1PBS4_9ACTN</name>
<protein>
    <submittedName>
        <fullName evidence="5">Patatin-like protein</fullName>
    </submittedName>
</protein>
<dbReference type="SUPFAM" id="SSF52151">
    <property type="entry name" value="FabD/lysophospholipase-like"/>
    <property type="match status" value="1"/>
</dbReference>
<keyword evidence="2" id="KW-0378">Hydrolase</keyword>
<proteinExistence type="predicted"/>
<dbReference type="RefSeq" id="WP_201825394.1">
    <property type="nucleotide sequence ID" value="NZ_JAERRH010000019.1"/>
</dbReference>
<feature type="transmembrane region" description="Helical" evidence="3">
    <location>
        <begin position="880"/>
        <end position="910"/>
    </location>
</feature>
<keyword evidence="3" id="KW-0472">Membrane</keyword>
<comment type="caution">
    <text evidence="5">The sequence shown here is derived from an EMBL/GenBank/DDBJ whole genome shotgun (WGS) entry which is preliminary data.</text>
</comment>
<keyword evidence="2" id="KW-0442">Lipid degradation</keyword>
<dbReference type="InterPro" id="IPR016035">
    <property type="entry name" value="Acyl_Trfase/lysoPLipase"/>
</dbReference>
<reference evidence="5 6" key="1">
    <citation type="submission" date="2021-01" db="EMBL/GenBank/DDBJ databases">
        <title>WGS of actinomycetes isolated from Thailand.</title>
        <authorList>
            <person name="Thawai C."/>
        </authorList>
    </citation>
    <scope>NUCLEOTIDE SEQUENCE [LARGE SCALE GENOMIC DNA]</scope>
    <source>
        <strain evidence="5 6">CH5-8</strain>
    </source>
</reference>
<dbReference type="Pfam" id="PF01734">
    <property type="entry name" value="Patatin"/>
    <property type="match status" value="1"/>
</dbReference>
<dbReference type="PROSITE" id="PS51635">
    <property type="entry name" value="PNPLA"/>
    <property type="match status" value="1"/>
</dbReference>
<feature type="transmembrane region" description="Helical" evidence="3">
    <location>
        <begin position="847"/>
        <end position="868"/>
    </location>
</feature>
<dbReference type="Proteomes" id="UP000621386">
    <property type="component" value="Unassembled WGS sequence"/>
</dbReference>
<keyword evidence="1 2" id="KW-0443">Lipid metabolism</keyword>
<dbReference type="EMBL" id="JAERRH010000019">
    <property type="protein sequence ID" value="MBL1109346.1"/>
    <property type="molecule type" value="Genomic_DNA"/>
</dbReference>
<feature type="short sequence motif" description="GXSXG" evidence="2">
    <location>
        <begin position="77"/>
        <end position="81"/>
    </location>
</feature>
<sequence>MEVIEETRLALVLNGGVSLAVWMGGVTHELDLLRRASRSLQTGVPERVKPEERAGFELWQRVIREAHTHVVVDVVAGTSAGGLNGSFLATAIGRGTDLPDLRATWQSAAALTGDRLLKAPPYNSLLDGQYFQDEVGRILDSMCGSEREAEPVTLFVTATALDGLPEYLQDSFGGRFQVADHRRLYRFQHNPDAMVVRKTGVDGDVWKPQAEGRRDFLDDTVLPRLRLAARASAGFPVAFAPVDESPLLLQRVQPAPEIPSRGRDRASWIVDGGVLNNAPFGPVLEAISDRQVNGPVRRVVVYIVPSSGITDPHEQNRPPCKAAEWPSVLGTAVSYPREADFRSGAAELQERMNRESFDRHLHLFRCQIDDAERQERVKAQRHVRRLLRRTAETCGEVEPGTKDQGCDLVELASSLFIHYRKSRVRGVLWKVRQLREEGRGVLSLARIRLEDVDALLKSRPELLWVPDTADALHASPGDEWTWGGSVAERLIWTLVSDIERRLRDRITGPHEEAGCSSQDPAALTHSLGQLSSCVGIVRAVQETIYSQIRNASQAGGDPAQRLDPEQGPTEMVNRVYKSLGVAGILGEQVRRAIEEYNRAVYGVDATDRRAQEKSEQRAKQTLSFCLAAEVVAGAAASSEQLAAYTPLFEFLRLGPDEYSPLFPHDKFAPLGDRKLYGIRLNHFGAFVKPEWRASDFTWGRLDACHHLLRLFIADHQERKRTETKMHEAILLAENFSKGAMEKNLKELAEPDDSRLFKRYLASPDGRYTFGRVVEGALSMLASKGSPERSAPAEAGKIMFWRSFGRRLRFTRGQRISSLNQLLLSRLIFWPARSWWWRRVRKNPKKIMGITLQTTILAVVTCVLVPFFIGEAIRHGVHESWSWQAIMLAAPAILAGVLVSEYVGTGIYYFLKFRIRRRRAERRAAA</sequence>
<feature type="short sequence motif" description="DGA/G" evidence="2">
    <location>
        <begin position="271"/>
        <end position="273"/>
    </location>
</feature>
<gene>
    <name evidence="5" type="ORF">JK361_32970</name>
</gene>
<evidence type="ECO:0000256" key="3">
    <source>
        <dbReference type="SAM" id="Phobius"/>
    </source>
</evidence>
<keyword evidence="6" id="KW-1185">Reference proteome</keyword>
<accession>A0ABS1PBS4</accession>
<comment type="caution">
    <text evidence="2">Lacks conserved residue(s) required for the propagation of feature annotation.</text>
</comment>